<dbReference type="EMBL" id="JNUP01000065">
    <property type="protein sequence ID" value="KGE71641.1"/>
    <property type="molecule type" value="Genomic_DNA"/>
</dbReference>
<evidence type="ECO:0000313" key="1">
    <source>
        <dbReference type="EMBL" id="KGE71641.1"/>
    </source>
</evidence>
<dbReference type="STRING" id="1480694.DC28_10250"/>
<organism evidence="1 2">
    <name type="scientific">Spirochaeta lutea</name>
    <dbReference type="NCBI Taxonomy" id="1480694"/>
    <lineage>
        <taxon>Bacteria</taxon>
        <taxon>Pseudomonadati</taxon>
        <taxon>Spirochaetota</taxon>
        <taxon>Spirochaetia</taxon>
        <taxon>Spirochaetales</taxon>
        <taxon>Spirochaetaceae</taxon>
        <taxon>Spirochaeta</taxon>
    </lineage>
</organism>
<dbReference type="Proteomes" id="UP000029692">
    <property type="component" value="Unassembled WGS sequence"/>
</dbReference>
<reference evidence="1 2" key="1">
    <citation type="submission" date="2014-05" db="EMBL/GenBank/DDBJ databases">
        <title>De novo Genome Sequence of Spirocheata sp.</title>
        <authorList>
            <person name="Shivani Y."/>
            <person name="Subhash Y."/>
            <person name="Tushar L."/>
            <person name="Sasikala C."/>
            <person name="Ramana C.V."/>
        </authorList>
    </citation>
    <scope>NUCLEOTIDE SEQUENCE [LARGE SCALE GENOMIC DNA]</scope>
    <source>
        <strain evidence="1 2">JC230</strain>
    </source>
</reference>
<evidence type="ECO:0000313" key="2">
    <source>
        <dbReference type="Proteomes" id="UP000029692"/>
    </source>
</evidence>
<protein>
    <submittedName>
        <fullName evidence="1">Uncharacterized protein</fullName>
    </submittedName>
</protein>
<accession>A0A098QVN5</accession>
<keyword evidence="2" id="KW-1185">Reference proteome</keyword>
<sequence>MILGIWAVPGAGAQVPEIVNPLGHLLGVELDLVGFPYLPSNGLVYDAARYQLISESGEGTTLEVYRLEAGEEREGRRDGSAALDGVNSGEQEDPVAEFLSSGGVEAGLCAEGGYRYGFEDRYVLAFPGEQSWFFFVFPDRSLGVCEFVDAFFEMYRFFQERLGQGEPRFPGIVGGLPD</sequence>
<name>A0A098QVN5_9SPIO</name>
<proteinExistence type="predicted"/>
<gene>
    <name evidence="1" type="ORF">DC28_10250</name>
</gene>
<comment type="caution">
    <text evidence="1">The sequence shown here is derived from an EMBL/GenBank/DDBJ whole genome shotgun (WGS) entry which is preliminary data.</text>
</comment>
<dbReference type="AlphaFoldDB" id="A0A098QVN5"/>